<name>A0A1F6TQ89_9PROT</name>
<dbReference type="EMBL" id="MFSY01000024">
    <property type="protein sequence ID" value="OGI47265.1"/>
    <property type="molecule type" value="Genomic_DNA"/>
</dbReference>
<dbReference type="AlphaFoldDB" id="A0A1F6TQ89"/>
<sequence length="184" mass="19379">MKPYTIFVVAVALAAGGAAARADSLDINLNNESIQATYAAELRAAEFNVGALYNDDRDDWVVSMGIVASGEGQGGTRTEAGLGGKIYGASVDNQDLLALGLGGQFRVFPGNGPVGIGAYGFYAPDIVTGMDGKKFWEAGARLEFELVRRTANIYLGYRKVRAEFTNGTEATIDSGGHVGVRISF</sequence>
<dbReference type="Proteomes" id="UP000179360">
    <property type="component" value="Unassembled WGS sequence"/>
</dbReference>
<evidence type="ECO:0008006" key="4">
    <source>
        <dbReference type="Google" id="ProtNLM"/>
    </source>
</evidence>
<reference evidence="2 3" key="1">
    <citation type="journal article" date="2016" name="Nat. Commun.">
        <title>Thousands of microbial genomes shed light on interconnected biogeochemical processes in an aquifer system.</title>
        <authorList>
            <person name="Anantharaman K."/>
            <person name="Brown C.T."/>
            <person name="Hug L.A."/>
            <person name="Sharon I."/>
            <person name="Castelle C.J."/>
            <person name="Probst A.J."/>
            <person name="Thomas B.C."/>
            <person name="Singh A."/>
            <person name="Wilkins M.J."/>
            <person name="Karaoz U."/>
            <person name="Brodie E.L."/>
            <person name="Williams K.H."/>
            <person name="Hubbard S.S."/>
            <person name="Banfield J.F."/>
        </authorList>
    </citation>
    <scope>NUCLEOTIDE SEQUENCE [LARGE SCALE GENOMIC DNA]</scope>
</reference>
<evidence type="ECO:0000313" key="3">
    <source>
        <dbReference type="Proteomes" id="UP000179360"/>
    </source>
</evidence>
<feature type="chain" id="PRO_5009225616" description="YfaZ" evidence="1">
    <location>
        <begin position="21"/>
        <end position="184"/>
    </location>
</feature>
<accession>A0A1F6TQ89</accession>
<comment type="caution">
    <text evidence="2">The sequence shown here is derived from an EMBL/GenBank/DDBJ whole genome shotgun (WGS) entry which is preliminary data.</text>
</comment>
<organism evidence="2 3">
    <name type="scientific">Candidatus Muproteobacteria bacterium RIFCSPHIGHO2_01_FULL_65_16</name>
    <dbReference type="NCBI Taxonomy" id="1817764"/>
    <lineage>
        <taxon>Bacteria</taxon>
        <taxon>Pseudomonadati</taxon>
        <taxon>Pseudomonadota</taxon>
        <taxon>Candidatus Muproteobacteria</taxon>
    </lineage>
</organism>
<keyword evidence="1" id="KW-0732">Signal</keyword>
<protein>
    <recommendedName>
        <fullName evidence="4">YfaZ</fullName>
    </recommendedName>
</protein>
<evidence type="ECO:0000256" key="1">
    <source>
        <dbReference type="SAM" id="SignalP"/>
    </source>
</evidence>
<dbReference type="STRING" id="1817764.A2637_04750"/>
<evidence type="ECO:0000313" key="2">
    <source>
        <dbReference type="EMBL" id="OGI47265.1"/>
    </source>
</evidence>
<proteinExistence type="predicted"/>
<gene>
    <name evidence="2" type="ORF">A2637_04750</name>
</gene>
<feature type="signal peptide" evidence="1">
    <location>
        <begin position="1"/>
        <end position="20"/>
    </location>
</feature>